<dbReference type="SMART" id="SM00339">
    <property type="entry name" value="FH"/>
    <property type="match status" value="1"/>
</dbReference>
<dbReference type="InterPro" id="IPR030456">
    <property type="entry name" value="TF_fork_head_CS_2"/>
</dbReference>
<proteinExistence type="predicted"/>
<keyword evidence="2 3" id="KW-0539">Nucleus</keyword>
<reference evidence="6" key="1">
    <citation type="submission" date="2022-08" db="UniProtKB">
        <authorList>
            <consortium name="EnsemblMetazoa"/>
        </authorList>
    </citation>
    <scope>IDENTIFICATION</scope>
    <source>
        <strain evidence="6">05x7-T-G4-1.051#20</strain>
    </source>
</reference>
<evidence type="ECO:0000256" key="3">
    <source>
        <dbReference type="PROSITE-ProRule" id="PRU00089"/>
    </source>
</evidence>
<dbReference type="PRINTS" id="PR00053">
    <property type="entry name" value="FORKHEAD"/>
</dbReference>
<dbReference type="InterPro" id="IPR036388">
    <property type="entry name" value="WH-like_DNA-bd_sf"/>
</dbReference>
<dbReference type="PROSITE" id="PS00658">
    <property type="entry name" value="FORK_HEAD_2"/>
    <property type="match status" value="1"/>
</dbReference>
<keyword evidence="7" id="KW-1185">Reference proteome</keyword>
<feature type="compositionally biased region" description="Basic and acidic residues" evidence="4">
    <location>
        <begin position="268"/>
        <end position="281"/>
    </location>
</feature>
<dbReference type="SUPFAM" id="SSF46785">
    <property type="entry name" value="Winged helix' DNA-binding domain"/>
    <property type="match status" value="1"/>
</dbReference>
<feature type="DNA-binding region" description="Fork-head" evidence="3">
    <location>
        <begin position="70"/>
        <end position="164"/>
    </location>
</feature>
<feature type="compositionally biased region" description="Basic and acidic residues" evidence="4">
    <location>
        <begin position="169"/>
        <end position="182"/>
    </location>
</feature>
<dbReference type="Pfam" id="PF00250">
    <property type="entry name" value="Forkhead"/>
    <property type="match status" value="1"/>
</dbReference>
<evidence type="ECO:0000256" key="2">
    <source>
        <dbReference type="ARBA" id="ARBA00023242"/>
    </source>
</evidence>
<evidence type="ECO:0000256" key="4">
    <source>
        <dbReference type="SAM" id="MobiDB-lite"/>
    </source>
</evidence>
<organism evidence="6 7">
    <name type="scientific">Magallana gigas</name>
    <name type="common">Pacific oyster</name>
    <name type="synonym">Crassostrea gigas</name>
    <dbReference type="NCBI Taxonomy" id="29159"/>
    <lineage>
        <taxon>Eukaryota</taxon>
        <taxon>Metazoa</taxon>
        <taxon>Spiralia</taxon>
        <taxon>Lophotrochozoa</taxon>
        <taxon>Mollusca</taxon>
        <taxon>Bivalvia</taxon>
        <taxon>Autobranchia</taxon>
        <taxon>Pteriomorphia</taxon>
        <taxon>Ostreida</taxon>
        <taxon>Ostreoidea</taxon>
        <taxon>Ostreidae</taxon>
        <taxon>Magallana</taxon>
    </lineage>
</organism>
<dbReference type="GO" id="GO:0000978">
    <property type="term" value="F:RNA polymerase II cis-regulatory region sequence-specific DNA binding"/>
    <property type="evidence" value="ECO:0007669"/>
    <property type="project" value="TreeGrafter"/>
</dbReference>
<dbReference type="PROSITE" id="PS00657">
    <property type="entry name" value="FORK_HEAD_1"/>
    <property type="match status" value="1"/>
</dbReference>
<dbReference type="GO" id="GO:0005634">
    <property type="term" value="C:nucleus"/>
    <property type="evidence" value="ECO:0007669"/>
    <property type="project" value="UniProtKB-SubCell"/>
</dbReference>
<dbReference type="GO" id="GO:0000981">
    <property type="term" value="F:DNA-binding transcription factor activity, RNA polymerase II-specific"/>
    <property type="evidence" value="ECO:0007669"/>
    <property type="project" value="TreeGrafter"/>
</dbReference>
<dbReference type="InterPro" id="IPR047514">
    <property type="entry name" value="FH_FOXL1"/>
</dbReference>
<protein>
    <recommendedName>
        <fullName evidence="5">Fork-head domain-containing protein</fullName>
    </recommendedName>
</protein>
<dbReference type="CDD" id="cd20027">
    <property type="entry name" value="FH_FOXL1"/>
    <property type="match status" value="1"/>
</dbReference>
<dbReference type="GO" id="GO:0009653">
    <property type="term" value="P:anatomical structure morphogenesis"/>
    <property type="evidence" value="ECO:0007669"/>
    <property type="project" value="TreeGrafter"/>
</dbReference>
<dbReference type="PROSITE" id="PS50039">
    <property type="entry name" value="FORK_HEAD_3"/>
    <property type="match status" value="1"/>
</dbReference>
<dbReference type="InterPro" id="IPR001766">
    <property type="entry name" value="Fork_head_dom"/>
</dbReference>
<comment type="subcellular location">
    <subcellularLocation>
        <location evidence="3">Nucleus</location>
    </subcellularLocation>
</comment>
<feature type="region of interest" description="Disordered" evidence="4">
    <location>
        <begin position="162"/>
        <end position="238"/>
    </location>
</feature>
<dbReference type="Proteomes" id="UP000005408">
    <property type="component" value="Unassembled WGS sequence"/>
</dbReference>
<dbReference type="Gene3D" id="1.10.10.10">
    <property type="entry name" value="Winged helix-like DNA-binding domain superfamily/Winged helix DNA-binding domain"/>
    <property type="match status" value="1"/>
</dbReference>
<feature type="domain" description="Fork-head" evidence="5">
    <location>
        <begin position="70"/>
        <end position="164"/>
    </location>
</feature>
<evidence type="ECO:0000256" key="1">
    <source>
        <dbReference type="ARBA" id="ARBA00023125"/>
    </source>
</evidence>
<dbReference type="FunFam" id="1.10.10.10:FF:001472">
    <property type="entry name" value="Forkhead domain protein 1"/>
    <property type="match status" value="1"/>
</dbReference>
<dbReference type="GO" id="GO:0030154">
    <property type="term" value="P:cell differentiation"/>
    <property type="evidence" value="ECO:0007669"/>
    <property type="project" value="TreeGrafter"/>
</dbReference>
<dbReference type="InterPro" id="IPR036390">
    <property type="entry name" value="WH_DNA-bd_sf"/>
</dbReference>
<evidence type="ECO:0000259" key="5">
    <source>
        <dbReference type="PROSITE" id="PS50039"/>
    </source>
</evidence>
<dbReference type="PANTHER" id="PTHR11829">
    <property type="entry name" value="FORKHEAD BOX PROTEIN"/>
    <property type="match status" value="1"/>
</dbReference>
<sequence length="365" mass="40665">MSSSNDLVRAHQMAMVGNPSAGIYPQYGNLGPGMSPIPYPAGLYCPSLDFNRAYALRMIEEMQRRDQPQKPPYSYIALIAMAIKNAPDRKITLNGIYQFIMERFPYYHDNKQGWQNSIRHNLSLNDCFVKVAREKGKPGKGNYWTLDPNCEEMFENGNYRRRKRRVKGSSKEDCDQIERGSETEALSDSEEHPDVELGGLDENDSGINVACSDEENSKDGTENRLSGEGNPSSSSEIPAIRKRLFTIDSLIGDDSPAHFQSQTTAGKRKLDSYDNEPNEKKKKYDIFDKIPSPPPKIIDLKGQSPTSFQISLASGLYGNSFLRNPPHGLSPPLGAYPGYPPFGGFSLPISNPQELLLRAQGIGTF</sequence>
<dbReference type="EnsemblMetazoa" id="G20488.1">
    <property type="protein sequence ID" value="G20488.1:cds"/>
    <property type="gene ID" value="G20488"/>
</dbReference>
<evidence type="ECO:0000313" key="7">
    <source>
        <dbReference type="Proteomes" id="UP000005408"/>
    </source>
</evidence>
<dbReference type="AlphaFoldDB" id="A0A8W8JQI6"/>
<dbReference type="InterPro" id="IPR050211">
    <property type="entry name" value="FOX_domain-containing"/>
</dbReference>
<name>A0A8W8JQI6_MAGGI</name>
<feature type="region of interest" description="Disordered" evidence="4">
    <location>
        <begin position="252"/>
        <end position="281"/>
    </location>
</feature>
<dbReference type="PANTHER" id="PTHR11829:SF388">
    <property type="entry name" value="FORK HEAD DOMAIN-CONTAINING PROTEIN L1-RELATED"/>
    <property type="match status" value="1"/>
</dbReference>
<accession>A0A8W8JQI6</accession>
<keyword evidence="1 3" id="KW-0238">DNA-binding</keyword>
<dbReference type="InterPro" id="IPR018122">
    <property type="entry name" value="TF_fork_head_CS_1"/>
</dbReference>
<evidence type="ECO:0000313" key="6">
    <source>
        <dbReference type="EnsemblMetazoa" id="G20488.1:cds"/>
    </source>
</evidence>